<proteinExistence type="predicted"/>
<comment type="caution">
    <text evidence="3">The sequence shown here is derived from an EMBL/GenBank/DDBJ whole genome shotgun (WGS) entry which is preliminary data.</text>
</comment>
<feature type="non-terminal residue" evidence="3">
    <location>
        <position position="1"/>
    </location>
</feature>
<evidence type="ECO:0000313" key="4">
    <source>
        <dbReference type="Proteomes" id="UP000253752"/>
    </source>
</evidence>
<keyword evidence="2" id="KW-0238">DNA-binding</keyword>
<keyword evidence="3" id="KW-0540">Nuclease</keyword>
<dbReference type="RefSeq" id="WP_220270302.1">
    <property type="nucleotide sequence ID" value="NZ_PPTX01000050.1"/>
</dbReference>
<reference evidence="3 4" key="1">
    <citation type="journal article" date="2018" name="Elife">
        <title>Discovery and characterization of a prevalent human gut bacterial enzyme sufficient for the inactivation of a family of plant toxins.</title>
        <authorList>
            <person name="Koppel N."/>
            <person name="Bisanz J.E."/>
            <person name="Pandelia M.E."/>
            <person name="Turnbaugh P.J."/>
            <person name="Balskus E.P."/>
        </authorList>
    </citation>
    <scope>NUCLEOTIDE SEQUENCE [LARGE SCALE GENOMIC DNA]</scope>
    <source>
        <strain evidence="3 4">MR1 #12</strain>
    </source>
</reference>
<accession>A0A369MPD8</accession>
<feature type="non-terminal residue" evidence="3">
    <location>
        <position position="104"/>
    </location>
</feature>
<dbReference type="EMBL" id="PPTX01000050">
    <property type="protein sequence ID" value="RDB74038.1"/>
    <property type="molecule type" value="Genomic_DNA"/>
</dbReference>
<protein>
    <submittedName>
        <fullName evidence="3">Restriction endonuclease subunit S</fullName>
    </submittedName>
</protein>
<sequence length="104" mass="12034">SVLLDRIREERAHLIKEKKIKAPKGGESVIYLGSDGRRYEKRVDAKGRESEPICIDGEIPFEIPEGWEWARLEGITTYIQRGKSPKYSLEKKYPVVAQKCNQWS</sequence>
<keyword evidence="3" id="KW-0378">Hydrolase</keyword>
<keyword evidence="1" id="KW-0680">Restriction system</keyword>
<dbReference type="AlphaFoldDB" id="A0A369MPD8"/>
<evidence type="ECO:0000256" key="1">
    <source>
        <dbReference type="ARBA" id="ARBA00022747"/>
    </source>
</evidence>
<dbReference type="GO" id="GO:0004519">
    <property type="term" value="F:endonuclease activity"/>
    <property type="evidence" value="ECO:0007669"/>
    <property type="project" value="UniProtKB-KW"/>
</dbReference>
<dbReference type="Gene3D" id="3.90.220.20">
    <property type="entry name" value="DNA methylase specificity domains"/>
    <property type="match status" value="1"/>
</dbReference>
<evidence type="ECO:0000256" key="2">
    <source>
        <dbReference type="ARBA" id="ARBA00023125"/>
    </source>
</evidence>
<dbReference type="InterPro" id="IPR044946">
    <property type="entry name" value="Restrct_endonuc_typeI_TRD_sf"/>
</dbReference>
<keyword evidence="3" id="KW-0255">Endonuclease</keyword>
<dbReference type="Proteomes" id="UP000253752">
    <property type="component" value="Unassembled WGS sequence"/>
</dbReference>
<evidence type="ECO:0000313" key="3">
    <source>
        <dbReference type="EMBL" id="RDB74038.1"/>
    </source>
</evidence>
<organism evidence="3 4">
    <name type="scientific">Eggerthella lenta</name>
    <name type="common">Eubacterium lentum</name>
    <dbReference type="NCBI Taxonomy" id="84112"/>
    <lineage>
        <taxon>Bacteria</taxon>
        <taxon>Bacillati</taxon>
        <taxon>Actinomycetota</taxon>
        <taxon>Coriobacteriia</taxon>
        <taxon>Eggerthellales</taxon>
        <taxon>Eggerthellaceae</taxon>
        <taxon>Eggerthella</taxon>
    </lineage>
</organism>
<name>A0A369MPD8_EGGLN</name>
<dbReference type="SUPFAM" id="SSF116734">
    <property type="entry name" value="DNA methylase specificity domain"/>
    <property type="match status" value="1"/>
</dbReference>
<dbReference type="GO" id="GO:0003677">
    <property type="term" value="F:DNA binding"/>
    <property type="evidence" value="ECO:0007669"/>
    <property type="project" value="UniProtKB-KW"/>
</dbReference>
<dbReference type="GO" id="GO:0009307">
    <property type="term" value="P:DNA restriction-modification system"/>
    <property type="evidence" value="ECO:0007669"/>
    <property type="project" value="UniProtKB-KW"/>
</dbReference>
<gene>
    <name evidence="3" type="ORF">C1872_15360</name>
</gene>